<dbReference type="Gene3D" id="3.90.20.20">
    <property type="match status" value="1"/>
</dbReference>
<dbReference type="GO" id="GO:0005829">
    <property type="term" value="C:cytosol"/>
    <property type="evidence" value="ECO:0007669"/>
    <property type="project" value="TreeGrafter"/>
</dbReference>
<proteinExistence type="inferred from homology"/>
<evidence type="ECO:0000256" key="6">
    <source>
        <dbReference type="ARBA" id="ARBA00023186"/>
    </source>
</evidence>
<comment type="subcellular location">
    <subcellularLocation>
        <location evidence="1 10">Cytoplasm</location>
    </subcellularLocation>
</comment>
<evidence type="ECO:0000256" key="4">
    <source>
        <dbReference type="ARBA" id="ARBA00022490"/>
    </source>
</evidence>
<dbReference type="PROSITE" id="PS01071">
    <property type="entry name" value="GRPE"/>
    <property type="match status" value="1"/>
</dbReference>
<keyword evidence="5 10" id="KW-0346">Stress response</keyword>
<protein>
    <recommendedName>
        <fullName evidence="8 10">Protein GrpE</fullName>
    </recommendedName>
    <alternativeName>
        <fullName evidence="9 10">HSP-70 cofactor</fullName>
    </alternativeName>
</protein>
<evidence type="ECO:0000256" key="5">
    <source>
        <dbReference type="ARBA" id="ARBA00023016"/>
    </source>
</evidence>
<evidence type="ECO:0000256" key="13">
    <source>
        <dbReference type="SAM" id="Coils"/>
    </source>
</evidence>
<keyword evidence="13" id="KW-0175">Coiled coil</keyword>
<feature type="region of interest" description="Disordered" evidence="14">
    <location>
        <begin position="1"/>
        <end position="47"/>
    </location>
</feature>
<dbReference type="PRINTS" id="PR00773">
    <property type="entry name" value="GRPEPROTEIN"/>
</dbReference>
<evidence type="ECO:0000256" key="8">
    <source>
        <dbReference type="ARBA" id="ARBA00072274"/>
    </source>
</evidence>
<dbReference type="SUPFAM" id="SSF58014">
    <property type="entry name" value="Coiled-coil domain of nucleotide exchange factor GrpE"/>
    <property type="match status" value="1"/>
</dbReference>
<evidence type="ECO:0000256" key="3">
    <source>
        <dbReference type="ARBA" id="ARBA00011738"/>
    </source>
</evidence>
<dbReference type="InterPro" id="IPR000740">
    <property type="entry name" value="GrpE"/>
</dbReference>
<comment type="subunit">
    <text evidence="3 10">Homodimer.</text>
</comment>
<comment type="function">
    <text evidence="7 10 11">Participates actively in the response to hyperosmotic and heat shock by preventing the aggregation of stress-denatured proteins, in association with DnaK and GrpE. It is the nucleotide exchange factor for DnaK and may function as a thermosensor. Unfolded proteins bind initially to DnaJ; upon interaction with the DnaJ-bound protein, DnaK hydrolyzes its bound ATP, resulting in the formation of a stable complex. GrpE releases ADP from DnaK; ATP binding to DnaK triggers the release of the substrate protein, thus completing the reaction cycle. Several rounds of ATP-dependent interactions between DnaJ, DnaK and GrpE are required for fully efficient folding.</text>
</comment>
<dbReference type="InterPro" id="IPR009012">
    <property type="entry name" value="GrpE_head"/>
</dbReference>
<evidence type="ECO:0000256" key="14">
    <source>
        <dbReference type="SAM" id="MobiDB-lite"/>
    </source>
</evidence>
<dbReference type="PANTHER" id="PTHR21237:SF23">
    <property type="entry name" value="GRPE PROTEIN HOMOLOG, MITOCHONDRIAL"/>
    <property type="match status" value="1"/>
</dbReference>
<reference evidence="15 16" key="1">
    <citation type="submission" date="2020-01" db="EMBL/GenBank/DDBJ databases">
        <authorList>
            <person name="Chen J."/>
            <person name="Zhu S."/>
            <person name="Yang J."/>
        </authorList>
    </citation>
    <scope>NUCLEOTIDE SEQUENCE [LARGE SCALE GENOMIC DNA]</scope>
    <source>
        <strain evidence="15 16">345S023</strain>
    </source>
</reference>
<accession>A0A7X5LKH1</accession>
<evidence type="ECO:0000256" key="10">
    <source>
        <dbReference type="HAMAP-Rule" id="MF_01151"/>
    </source>
</evidence>
<organism evidence="15 16">
    <name type="scientific">Alteromonas profundi</name>
    <dbReference type="NCBI Taxonomy" id="2696062"/>
    <lineage>
        <taxon>Bacteria</taxon>
        <taxon>Pseudomonadati</taxon>
        <taxon>Pseudomonadota</taxon>
        <taxon>Gammaproteobacteria</taxon>
        <taxon>Alteromonadales</taxon>
        <taxon>Alteromonadaceae</taxon>
        <taxon>Alteromonas/Salinimonas group</taxon>
        <taxon>Alteromonas</taxon>
    </lineage>
</organism>
<dbReference type="SUPFAM" id="SSF51064">
    <property type="entry name" value="Head domain of nucleotide exchange factor GrpE"/>
    <property type="match status" value="1"/>
</dbReference>
<dbReference type="NCBIfam" id="NF010748">
    <property type="entry name" value="PRK14150.1"/>
    <property type="match status" value="1"/>
</dbReference>
<dbReference type="GO" id="GO:0051087">
    <property type="term" value="F:protein-folding chaperone binding"/>
    <property type="evidence" value="ECO:0007669"/>
    <property type="project" value="InterPro"/>
</dbReference>
<gene>
    <name evidence="10 15" type="primary">grpE</name>
    <name evidence="15" type="ORF">GTH32_07305</name>
</gene>
<evidence type="ECO:0000313" key="15">
    <source>
        <dbReference type="EMBL" id="NDV91001.1"/>
    </source>
</evidence>
<keyword evidence="6 10" id="KW-0143">Chaperone</keyword>
<dbReference type="InterPro" id="IPR013805">
    <property type="entry name" value="GrpE_CC"/>
</dbReference>
<dbReference type="GO" id="GO:0000774">
    <property type="term" value="F:adenyl-nucleotide exchange factor activity"/>
    <property type="evidence" value="ECO:0007669"/>
    <property type="project" value="InterPro"/>
</dbReference>
<evidence type="ECO:0000256" key="11">
    <source>
        <dbReference type="RuleBase" id="RU000639"/>
    </source>
</evidence>
<dbReference type="AlphaFoldDB" id="A0A7X5LKH1"/>
<dbReference type="Pfam" id="PF01025">
    <property type="entry name" value="GrpE"/>
    <property type="match status" value="1"/>
</dbReference>
<evidence type="ECO:0000256" key="2">
    <source>
        <dbReference type="ARBA" id="ARBA00009054"/>
    </source>
</evidence>
<dbReference type="GO" id="GO:0042803">
    <property type="term" value="F:protein homodimerization activity"/>
    <property type="evidence" value="ECO:0007669"/>
    <property type="project" value="InterPro"/>
</dbReference>
<feature type="coiled-coil region" evidence="13">
    <location>
        <begin position="63"/>
        <end position="94"/>
    </location>
</feature>
<dbReference type="RefSeq" id="WP_163084588.1">
    <property type="nucleotide sequence ID" value="NZ_JAAAWN010000007.1"/>
</dbReference>
<comment type="caution">
    <text evidence="15">The sequence shown here is derived from an EMBL/GenBank/DDBJ whole genome shotgun (WGS) entry which is preliminary data.</text>
</comment>
<dbReference type="CDD" id="cd00446">
    <property type="entry name" value="GrpE"/>
    <property type="match status" value="1"/>
</dbReference>
<dbReference type="EMBL" id="JAAAWN010000007">
    <property type="protein sequence ID" value="NDV91001.1"/>
    <property type="molecule type" value="Genomic_DNA"/>
</dbReference>
<evidence type="ECO:0000256" key="12">
    <source>
        <dbReference type="RuleBase" id="RU004478"/>
    </source>
</evidence>
<evidence type="ECO:0000256" key="9">
    <source>
        <dbReference type="ARBA" id="ARBA00076414"/>
    </source>
</evidence>
<evidence type="ECO:0000256" key="7">
    <source>
        <dbReference type="ARBA" id="ARBA00053401"/>
    </source>
</evidence>
<dbReference type="FunFam" id="2.30.22.10:FF:000001">
    <property type="entry name" value="Protein GrpE"/>
    <property type="match status" value="1"/>
</dbReference>
<dbReference type="HAMAP" id="MF_01151">
    <property type="entry name" value="GrpE"/>
    <property type="match status" value="1"/>
</dbReference>
<keyword evidence="16" id="KW-1185">Reference proteome</keyword>
<evidence type="ECO:0000256" key="1">
    <source>
        <dbReference type="ARBA" id="ARBA00004496"/>
    </source>
</evidence>
<dbReference type="GO" id="GO:0051082">
    <property type="term" value="F:unfolded protein binding"/>
    <property type="evidence" value="ECO:0007669"/>
    <property type="project" value="TreeGrafter"/>
</dbReference>
<keyword evidence="4 10" id="KW-0963">Cytoplasm</keyword>
<dbReference type="Gene3D" id="2.30.22.10">
    <property type="entry name" value="Head domain of nucleotide exchange factor GrpE"/>
    <property type="match status" value="1"/>
</dbReference>
<dbReference type="NCBIfam" id="NF010737">
    <property type="entry name" value="PRK14139.1"/>
    <property type="match status" value="1"/>
</dbReference>
<dbReference type="PANTHER" id="PTHR21237">
    <property type="entry name" value="GRPE PROTEIN"/>
    <property type="match status" value="1"/>
</dbReference>
<name>A0A7X5LKH1_9ALTE</name>
<dbReference type="Proteomes" id="UP000470213">
    <property type="component" value="Unassembled WGS sequence"/>
</dbReference>
<evidence type="ECO:0000313" key="16">
    <source>
        <dbReference type="Proteomes" id="UP000470213"/>
    </source>
</evidence>
<dbReference type="NCBIfam" id="NF010738">
    <property type="entry name" value="PRK14140.1"/>
    <property type="match status" value="1"/>
</dbReference>
<comment type="similarity">
    <text evidence="2 10 12">Belongs to the GrpE family.</text>
</comment>
<sequence length="212" mass="23398">MSDNRDVQADQENTVDETVQVEEGAQAQPADAAETEKNDAPEDDNAQRIYELETALSEAQSTIKEQQEGVLRARADAENARRRAEGEVEKARKFALERFAGELLPVIDNLERAIEMTDGENEAVKPLLEGVEMTHKTFLSTIEKFGLSLIDPQGEAFNPDLHQAMSMQESADHAPNTVMAVMQKGYQINGRLLRPAMVMVSRAPSEGVDTKA</sequence>
<dbReference type="GO" id="GO:0006457">
    <property type="term" value="P:protein folding"/>
    <property type="evidence" value="ECO:0007669"/>
    <property type="project" value="InterPro"/>
</dbReference>